<evidence type="ECO:0000313" key="2">
    <source>
        <dbReference type="EMBL" id="CAD8332978.1"/>
    </source>
</evidence>
<dbReference type="EMBL" id="HBEF01008070">
    <property type="protein sequence ID" value="CAD8332978.1"/>
    <property type="molecule type" value="Transcribed_RNA"/>
</dbReference>
<dbReference type="InterPro" id="IPR013897">
    <property type="entry name" value="Duc1"/>
</dbReference>
<name>A0A7R9WRF7_9STRA</name>
<proteinExistence type="predicted"/>
<organism evidence="2">
    <name type="scientific">Craspedostauros australis</name>
    <dbReference type="NCBI Taxonomy" id="1486917"/>
    <lineage>
        <taxon>Eukaryota</taxon>
        <taxon>Sar</taxon>
        <taxon>Stramenopiles</taxon>
        <taxon>Ochrophyta</taxon>
        <taxon>Bacillariophyta</taxon>
        <taxon>Bacillariophyceae</taxon>
        <taxon>Bacillariophycidae</taxon>
        <taxon>Naviculales</taxon>
        <taxon>Naviculaceae</taxon>
        <taxon>Craspedostauros</taxon>
    </lineage>
</organism>
<sequence length="294" mass="33705">MVDTDFMKDRIPPASKWRNETVCMMADIDRGFSVTDENFRTDEPAPIGTPIAIESDVFVGKVLIRIRDAKSDNQEQCSKYFDGKKRIAQTVLQGKFKRADIKFNDVFIGDEYSKRFKNLPPDWMLRPVIAFFGRLVPGIEMDLASDTPSVFTNFCGGAQTMRVDEDGEEPPIDALELDEDVKLAITKSKHHTIANRRKYLSVPRHGAKYTFDPNLVYTFNAYDNIMDYGAYKMKMGMLGDTAMTIAYDGQPAAIGVRLKTNKQWIFRFQIFHESLLKHWEEEKKKEKEAALNSK</sequence>
<gene>
    <name evidence="2" type="ORF">CAUS1442_LOCUS5079</name>
</gene>
<reference evidence="2" key="1">
    <citation type="submission" date="2021-01" db="EMBL/GenBank/DDBJ databases">
        <authorList>
            <person name="Corre E."/>
            <person name="Pelletier E."/>
            <person name="Niang G."/>
            <person name="Scheremetjew M."/>
            <person name="Finn R."/>
            <person name="Kale V."/>
            <person name="Holt S."/>
            <person name="Cochrane G."/>
            <person name="Meng A."/>
            <person name="Brown T."/>
            <person name="Cohen L."/>
        </authorList>
    </citation>
    <scope>NUCLEOTIDE SEQUENCE</scope>
    <source>
        <strain evidence="2">CCMP3328</strain>
    </source>
</reference>
<dbReference type="PANTHER" id="PTHR34826:SF2">
    <property type="entry name" value="UPF0590 PROTEIN C409.17C"/>
    <property type="match status" value="1"/>
</dbReference>
<dbReference type="Pfam" id="PF08588">
    <property type="entry name" value="Duc1"/>
    <property type="match status" value="1"/>
</dbReference>
<evidence type="ECO:0000259" key="1">
    <source>
        <dbReference type="Pfam" id="PF08588"/>
    </source>
</evidence>
<feature type="domain" description="Domain of unknown function at the cortex 1" evidence="1">
    <location>
        <begin position="46"/>
        <end position="270"/>
    </location>
</feature>
<accession>A0A7R9WRF7</accession>
<dbReference type="AlphaFoldDB" id="A0A7R9WRF7"/>
<dbReference type="PANTHER" id="PTHR34826">
    <property type="entry name" value="UPF0590 PROTEIN C409.17C"/>
    <property type="match status" value="1"/>
</dbReference>
<protein>
    <recommendedName>
        <fullName evidence="1">Domain of unknown function at the cortex 1 domain-containing protein</fullName>
    </recommendedName>
</protein>